<comment type="caution">
    <text evidence="1">The sequence shown here is derived from an EMBL/GenBank/DDBJ whole genome shotgun (WGS) entry which is preliminary data.</text>
</comment>
<name>A0A9E2NXV5_9FUSO</name>
<dbReference type="AlphaFoldDB" id="A0A9E2NXV5"/>
<evidence type="ECO:0000313" key="1">
    <source>
        <dbReference type="EMBL" id="MBU3843145.1"/>
    </source>
</evidence>
<reference evidence="1" key="1">
    <citation type="journal article" date="2021" name="PeerJ">
        <title>Extensive microbial diversity within the chicken gut microbiome revealed by metagenomics and culture.</title>
        <authorList>
            <person name="Gilroy R."/>
            <person name="Ravi A."/>
            <person name="Getino M."/>
            <person name="Pursley I."/>
            <person name="Horton D.L."/>
            <person name="Alikhan N.F."/>
            <person name="Baker D."/>
            <person name="Gharbi K."/>
            <person name="Hall N."/>
            <person name="Watson M."/>
            <person name="Adriaenssens E.M."/>
            <person name="Foster-Nyarko E."/>
            <person name="Jarju S."/>
            <person name="Secka A."/>
            <person name="Antonio M."/>
            <person name="Oren A."/>
            <person name="Chaudhuri R.R."/>
            <person name="La Ragione R."/>
            <person name="Hildebrand F."/>
            <person name="Pallen M.J."/>
        </authorList>
    </citation>
    <scope>NUCLEOTIDE SEQUENCE</scope>
    <source>
        <strain evidence="1">A6-441</strain>
    </source>
</reference>
<protein>
    <recommendedName>
        <fullName evidence="3">DUF4132 domain-containing protein</fullName>
    </recommendedName>
</protein>
<dbReference type="Proteomes" id="UP000724657">
    <property type="component" value="Unassembled WGS sequence"/>
</dbReference>
<organism evidence="1 2">
    <name type="scientific">Candidatus Fusobacterium pullicola</name>
    <dbReference type="NCBI Taxonomy" id="2838601"/>
    <lineage>
        <taxon>Bacteria</taxon>
        <taxon>Fusobacteriati</taxon>
        <taxon>Fusobacteriota</taxon>
        <taxon>Fusobacteriia</taxon>
        <taxon>Fusobacteriales</taxon>
        <taxon>Fusobacteriaceae</taxon>
        <taxon>Fusobacterium</taxon>
    </lineage>
</organism>
<evidence type="ECO:0008006" key="3">
    <source>
        <dbReference type="Google" id="ProtNLM"/>
    </source>
</evidence>
<accession>A0A9E2NXV5</accession>
<gene>
    <name evidence="1" type="ORF">IAA47_09245</name>
</gene>
<dbReference type="EMBL" id="JAHLFN010000081">
    <property type="protein sequence ID" value="MBU3843145.1"/>
    <property type="molecule type" value="Genomic_DNA"/>
</dbReference>
<evidence type="ECO:0000313" key="2">
    <source>
        <dbReference type="Proteomes" id="UP000724657"/>
    </source>
</evidence>
<reference evidence="1" key="2">
    <citation type="submission" date="2021-04" db="EMBL/GenBank/DDBJ databases">
        <authorList>
            <person name="Gilroy R."/>
        </authorList>
    </citation>
    <scope>NUCLEOTIDE SEQUENCE</scope>
    <source>
        <strain evidence="1">A6-441</strain>
    </source>
</reference>
<proteinExistence type="predicted"/>
<sequence length="1030" mass="121873">MSKDKISKYLLSSCNKALKQKIENYLFNEEDIEFSKSELNKIKFYNHTLFSELDLFNKNKTLKKSEDSNIIKRLFTLGYTYCPDKLIAELSSCPFSNKTTIYKSLGIDNEFLAKDLEYIFTNINDEEILYSMIEDVNKKFPSFLEYYLSSDNSKKNRYLIAKILKLKYTLKIEKDASAVEAFILNSLCEIYSSERIKNILNYDFNATELANSLKDTDVINFDEELIHFLKNIYFTLNIENENRKTISGLFEILTFSYSIENLVTEDENEYFDLVNNSKLPFIYKLVYLYRGSEKYNIVTPMRKFILDNHEKALEVLERMLLQNIELGAYILGILINNNFISKDLEINFISKFKTEIETLLETLEETKDRELGVELINTLGYMLTYSDVEEYIATLSKFYENNKWDINEFINMVAHFERLKNNGKNPWEILSKNTSISKKFLISGTIDFVNILSEEQFSKFLKDNEDIFYELLEKKTFIDYTLDEVLRLSYQTDYNFDVTKLLSYLSTSDGFILEEIFDILKDSEKECSEEIEKLSKTKNKRVLANIKALKKVWESNKGKDFSIYSQLENYVFSIYDNYKKDIFYPKSEAYSMVRKKNSDDFVDERVIKLYVALYMNNNNSEDIEIGKTIREFVNIDDLNRCLDSLFTTWVKDNSPVHTSSIVRTYLLTADDYGMDKIFDFLEDIITKPKLELTRSLLSLFFTIKREEFNNELKFIKADIHHNELGRTLSLVEQKNFNTTTLLLSSNMSFSMNFDKNGEKFLNFGKRKIKLALNKELELTIFNQDNKEVKSLPKYSAKFEDDEDRVSFYQKEIKRFKKKKEFLLYEIKKYMFYNMIGERIWSLESWKNEIESSYFTKVIAENILWVATFKNTEYYCYYDGEKFIDIKSGEPLSNIENIKIFYSGEIEENLENINKNFKAFLPQQFNIFKTSTINIKKFIGLSLTMKKINSLLNDYFAEMYSPEFNEDKLILVDKINRNFVEISFSLFSKSRAIKEIKINSIFEDNIEAEKLNSRFLNFIYFVLEEITTLDM</sequence>